<dbReference type="Proteomes" id="UP000221734">
    <property type="component" value="Chromosome Kuenenia_stuttgartiensis_MBR1"/>
</dbReference>
<dbReference type="GO" id="GO:0005886">
    <property type="term" value="C:plasma membrane"/>
    <property type="evidence" value="ECO:0007669"/>
    <property type="project" value="UniProtKB-SubCell"/>
</dbReference>
<dbReference type="KEGG" id="kst:KSMBR1_1695"/>
<protein>
    <recommendedName>
        <fullName evidence="8">Probable membrane transporter protein</fullName>
    </recommendedName>
</protein>
<evidence type="ECO:0000256" key="2">
    <source>
        <dbReference type="ARBA" id="ARBA00009142"/>
    </source>
</evidence>
<reference evidence="9" key="2">
    <citation type="submission" date="2006-01" db="EMBL/GenBank/DDBJ databases">
        <authorList>
            <person name="Genoscope"/>
        </authorList>
    </citation>
    <scope>NUCLEOTIDE SEQUENCE</scope>
</reference>
<evidence type="ECO:0000313" key="9">
    <source>
        <dbReference type="EMBL" id="CAJ72682.1"/>
    </source>
</evidence>
<evidence type="ECO:0000313" key="11">
    <source>
        <dbReference type="EMBL" id="SOH04194.1"/>
    </source>
</evidence>
<evidence type="ECO:0000256" key="6">
    <source>
        <dbReference type="ARBA" id="ARBA00022989"/>
    </source>
</evidence>
<reference evidence="9" key="1">
    <citation type="journal article" date="2006" name="Nature">
        <title>Deciphering the evolution and metabolism of an anammox bacterium from a community genome.</title>
        <authorList>
            <person name="Strous M."/>
            <person name="Pelletier E."/>
            <person name="Mangenot S."/>
            <person name="Rattei T."/>
            <person name="Lehner A."/>
            <person name="Taylor M.W."/>
            <person name="Horn M."/>
            <person name="Daims H."/>
            <person name="Bartol-Mavel D."/>
            <person name="Wincker P."/>
            <person name="Barbe V."/>
            <person name="Fonknechten N."/>
            <person name="Vallenet D."/>
            <person name="Segurens B."/>
            <person name="Schenowitz-Truong C."/>
            <person name="Medigue C."/>
            <person name="Collingro A."/>
            <person name="Snel B."/>
            <person name="Dutilh B.E."/>
            <person name="OpDenCamp H.J.M."/>
            <person name="vanDerDrift C."/>
            <person name="Cirpus I."/>
            <person name="vanDePas-Schoonen K.T."/>
            <person name="Harhangi H.R."/>
            <person name="vanNiftrik L."/>
            <person name="Schmid M."/>
            <person name="Keltjens J."/>
            <person name="vanDeVossenberg J."/>
            <person name="Kartal B."/>
            <person name="Meier H."/>
            <person name="Frishman D."/>
            <person name="Huynen M.A."/>
            <person name="Mewes H."/>
            <person name="Weissenbach J."/>
            <person name="Jetten M.S.M."/>
            <person name="Wagner M."/>
            <person name="LePaslier D."/>
        </authorList>
    </citation>
    <scope>NUCLEOTIDE SEQUENCE</scope>
</reference>
<feature type="transmembrane region" description="Helical" evidence="8">
    <location>
        <begin position="69"/>
        <end position="89"/>
    </location>
</feature>
<feature type="transmembrane region" description="Helical" evidence="8">
    <location>
        <begin position="95"/>
        <end position="113"/>
    </location>
</feature>
<dbReference type="PANTHER" id="PTHR30269:SF37">
    <property type="entry name" value="MEMBRANE TRANSPORTER PROTEIN"/>
    <property type="match status" value="1"/>
</dbReference>
<evidence type="ECO:0000256" key="3">
    <source>
        <dbReference type="ARBA" id="ARBA00022448"/>
    </source>
</evidence>
<feature type="transmembrane region" description="Helical" evidence="8">
    <location>
        <begin position="183"/>
        <end position="207"/>
    </location>
</feature>
<keyword evidence="5 8" id="KW-0812">Transmembrane</keyword>
<keyword evidence="4 8" id="KW-1003">Cell membrane</keyword>
<evidence type="ECO:0000256" key="8">
    <source>
        <dbReference type="RuleBase" id="RU363041"/>
    </source>
</evidence>
<gene>
    <name evidence="10" type="ORF">KsCSTR_05590</name>
    <name evidence="11" type="ORF">KSMBR1_1695</name>
    <name evidence="9" type="ORF">kustd1937</name>
</gene>
<keyword evidence="7 8" id="KW-0472">Membrane</keyword>
<dbReference type="EMBL" id="CT573072">
    <property type="protein sequence ID" value="CAJ72682.1"/>
    <property type="molecule type" value="Genomic_DNA"/>
</dbReference>
<reference evidence="12" key="4">
    <citation type="submission" date="2017-10" db="EMBL/GenBank/DDBJ databases">
        <authorList>
            <person name="Frank J."/>
        </authorList>
    </citation>
    <scope>NUCLEOTIDE SEQUENCE [LARGE SCALE GENOMIC DNA]</scope>
</reference>
<dbReference type="EMBL" id="LT934425">
    <property type="protein sequence ID" value="SOH04194.1"/>
    <property type="molecule type" value="Genomic_DNA"/>
</dbReference>
<name>Q1Q027_KUEST</name>
<evidence type="ECO:0000313" key="10">
    <source>
        <dbReference type="EMBL" id="QII09938.1"/>
    </source>
</evidence>
<keyword evidence="6 8" id="KW-1133">Transmembrane helix</keyword>
<comment type="similarity">
    <text evidence="2 8">Belongs to the 4-toluene sulfonate uptake permease (TSUP) (TC 2.A.102) family.</text>
</comment>
<keyword evidence="12" id="KW-1185">Reference proteome</keyword>
<dbReference type="InterPro" id="IPR002781">
    <property type="entry name" value="TM_pro_TauE-like"/>
</dbReference>
<dbReference type="Pfam" id="PF01925">
    <property type="entry name" value="TauE"/>
    <property type="match status" value="1"/>
</dbReference>
<organism evidence="9">
    <name type="scientific">Kuenenia stuttgartiensis</name>
    <dbReference type="NCBI Taxonomy" id="174633"/>
    <lineage>
        <taxon>Bacteria</taxon>
        <taxon>Pseudomonadati</taxon>
        <taxon>Planctomycetota</taxon>
        <taxon>Candidatus Brocadiia</taxon>
        <taxon>Candidatus Brocadiales</taxon>
        <taxon>Candidatus Brocadiaceae</taxon>
        <taxon>Candidatus Kuenenia</taxon>
    </lineage>
</organism>
<dbReference type="PANTHER" id="PTHR30269">
    <property type="entry name" value="TRANSMEMBRANE PROTEIN YFCA"/>
    <property type="match status" value="1"/>
</dbReference>
<evidence type="ECO:0000256" key="4">
    <source>
        <dbReference type="ARBA" id="ARBA00022475"/>
    </source>
</evidence>
<keyword evidence="3" id="KW-0813">Transport</keyword>
<evidence type="ECO:0000313" key="13">
    <source>
        <dbReference type="Proteomes" id="UP000501926"/>
    </source>
</evidence>
<accession>Q1Q027</accession>
<evidence type="ECO:0000256" key="1">
    <source>
        <dbReference type="ARBA" id="ARBA00004651"/>
    </source>
</evidence>
<dbReference type="RefSeq" id="WP_099324920.1">
    <property type="nucleotide sequence ID" value="NZ_CP049055.1"/>
</dbReference>
<evidence type="ECO:0000313" key="12">
    <source>
        <dbReference type="Proteomes" id="UP000221734"/>
    </source>
</evidence>
<reference evidence="10 13" key="5">
    <citation type="submission" date="2020-02" db="EMBL/GenBank/DDBJ databases">
        <title>Newly sequenced genome of strain CSTR1 showed variability in Candidatus Kuenenia stuttgartiensis genomes.</title>
        <authorList>
            <person name="Ding C."/>
            <person name="Adrian L."/>
        </authorList>
    </citation>
    <scope>NUCLEOTIDE SEQUENCE [LARGE SCALE GENOMIC DNA]</scope>
    <source>
        <strain evidence="10 13">CSTR1</strain>
    </source>
</reference>
<sequence>MEQWLLILSSALIASVVAAIAGTGGGIILLPVLVAIFGVRDAVPMYAVAQLVGNLSRVGFNRRFIQLPVVFWFVAGAIPFSILGAWLFTKLPDTGLLRILGGFLICSVIWRHWRGRLITGFRPHWFAPIGSMFSLVSAISGSAGPFLAPFYLSYGLIKGAFIGTEALGTAAIHVVKLVSYQSFGAISSSTWVCGLSICPVMVIGSFVGKSILERLSIQVFMRIIEVVITGFGLWFLIK</sequence>
<feature type="transmembrane region" description="Helical" evidence="8">
    <location>
        <begin position="219"/>
        <end position="237"/>
    </location>
</feature>
<dbReference type="Proteomes" id="UP000501926">
    <property type="component" value="Chromosome"/>
</dbReference>
<proteinExistence type="inferred from homology"/>
<reference evidence="11" key="3">
    <citation type="submission" date="2017-10" db="EMBL/GenBank/DDBJ databases">
        <authorList>
            <person name="Banno H."/>
            <person name="Chua N.-H."/>
        </authorList>
    </citation>
    <scope>NUCLEOTIDE SEQUENCE [LARGE SCALE GENOMIC DNA]</scope>
    <source>
        <strain evidence="11">Kuenenia_mbr1_ru-nijmegen</strain>
    </source>
</reference>
<evidence type="ECO:0000256" key="5">
    <source>
        <dbReference type="ARBA" id="ARBA00022692"/>
    </source>
</evidence>
<dbReference type="OrthoDB" id="119832at2"/>
<evidence type="ECO:0000256" key="7">
    <source>
        <dbReference type="ARBA" id="ARBA00023136"/>
    </source>
</evidence>
<comment type="subcellular location">
    <subcellularLocation>
        <location evidence="1 8">Cell membrane</location>
        <topology evidence="1 8">Multi-pass membrane protein</topology>
    </subcellularLocation>
</comment>
<dbReference type="EMBL" id="CP049055">
    <property type="protein sequence ID" value="QII09938.1"/>
    <property type="molecule type" value="Genomic_DNA"/>
</dbReference>
<dbReference type="InterPro" id="IPR052017">
    <property type="entry name" value="TSUP"/>
</dbReference>
<dbReference type="AlphaFoldDB" id="Q1Q027"/>
<feature type="transmembrane region" description="Helical" evidence="8">
    <location>
        <begin position="125"/>
        <end position="148"/>
    </location>
</feature>